<protein>
    <submittedName>
        <fullName evidence="1">DNA primase</fullName>
    </submittedName>
</protein>
<dbReference type="GO" id="GO:0008270">
    <property type="term" value="F:zinc ion binding"/>
    <property type="evidence" value="ECO:0007669"/>
    <property type="project" value="InterPro"/>
</dbReference>
<organism evidence="1">
    <name type="scientific">uncultured Caudovirales phage</name>
    <dbReference type="NCBI Taxonomy" id="2100421"/>
    <lineage>
        <taxon>Viruses</taxon>
        <taxon>Duplodnaviria</taxon>
        <taxon>Heunggongvirae</taxon>
        <taxon>Uroviricota</taxon>
        <taxon>Caudoviricetes</taxon>
        <taxon>Peduoviridae</taxon>
        <taxon>Maltschvirus</taxon>
        <taxon>Maltschvirus maltsch</taxon>
    </lineage>
</organism>
<dbReference type="SUPFAM" id="SSF57783">
    <property type="entry name" value="Zinc beta-ribbon"/>
    <property type="match status" value="1"/>
</dbReference>
<proteinExistence type="inferred from homology"/>
<evidence type="ECO:0000313" key="1">
    <source>
        <dbReference type="EMBL" id="CAB4131646.1"/>
    </source>
</evidence>
<dbReference type="SUPFAM" id="SSF56731">
    <property type="entry name" value="DNA primase core"/>
    <property type="match status" value="1"/>
</dbReference>
<dbReference type="InterPro" id="IPR046392">
    <property type="entry name" value="PRIMASE_T4"/>
</dbReference>
<sequence length="341" mass="39405">MWLERKYINLLSSRLQQFKPRNHGFNFRCPFCGDSQSSKYKTRGWIYEKKGDYKFHCFNCSVSKGFSYFLKDLDQQLYNEYRMEVMKDSKTPEQEELESFVKKMEKPKFMKEGVLKGLKKVSQLSPDHRVKKLVDSRKIPTDIHYKLFSCPNFFKFCNSVIPGKFSDKTLEHDETRLLIPFFDKDKNVHAFQGRALGESRVKYVTIVIDESVPKVYGLDTANFDKTVYVLEGPIDSMFIPNSIATAGGDLVSALGSFHGEAKSSLVIVYDNEPRSKDTVKKLDKAILQGYRVCIWPDNLDHKDINDMVMAGLSSDFIKHIIDTNTYKDLSAKLALNRWSKV</sequence>
<accession>A0A6J5LEN4</accession>
<dbReference type="Gene3D" id="3.90.580.10">
    <property type="entry name" value="Zinc finger, CHC2-type domain"/>
    <property type="match status" value="1"/>
</dbReference>
<gene>
    <name evidence="1" type="ORF">UFOVP132_190</name>
</gene>
<name>A0A6J5LEN4_9CAUD</name>
<dbReference type="GO" id="GO:0006260">
    <property type="term" value="P:DNA replication"/>
    <property type="evidence" value="ECO:0007669"/>
    <property type="project" value="InterPro"/>
</dbReference>
<dbReference type="HAMAP" id="MF_04157">
    <property type="entry name" value="PRIMASE_T4"/>
    <property type="match status" value="1"/>
</dbReference>
<reference evidence="1" key="1">
    <citation type="submission" date="2020-04" db="EMBL/GenBank/DDBJ databases">
        <authorList>
            <person name="Chiriac C."/>
            <person name="Salcher M."/>
            <person name="Ghai R."/>
            <person name="Kavagutti S V."/>
        </authorList>
    </citation>
    <scope>NUCLEOTIDE SEQUENCE</scope>
</reference>
<dbReference type="Gene3D" id="3.40.1360.10">
    <property type="match status" value="1"/>
</dbReference>
<dbReference type="GO" id="GO:0003677">
    <property type="term" value="F:DNA binding"/>
    <property type="evidence" value="ECO:0007669"/>
    <property type="project" value="InterPro"/>
</dbReference>
<dbReference type="EMBL" id="LR796247">
    <property type="protein sequence ID" value="CAB4131646.1"/>
    <property type="molecule type" value="Genomic_DNA"/>
</dbReference>
<dbReference type="InterPro" id="IPR036977">
    <property type="entry name" value="DNA_primase_Znf_CHC2"/>
</dbReference>